<accession>A0ABT6T5G3</accession>
<dbReference type="EMBL" id="JASCIS010000047">
    <property type="protein sequence ID" value="MDI3423086.1"/>
    <property type="molecule type" value="Genomic_DNA"/>
</dbReference>
<dbReference type="RefSeq" id="WP_282538936.1">
    <property type="nucleotide sequence ID" value="NZ_JASCIS010000047.1"/>
</dbReference>
<name>A0ABT6T5G3_9ACTN</name>
<evidence type="ECO:0000313" key="2">
    <source>
        <dbReference type="Proteomes" id="UP001237105"/>
    </source>
</evidence>
<organism evidence="1 2">
    <name type="scientific">Streptomyces luteolus</name>
    <dbReference type="NCBI Taxonomy" id="3043615"/>
    <lineage>
        <taxon>Bacteria</taxon>
        <taxon>Bacillati</taxon>
        <taxon>Actinomycetota</taxon>
        <taxon>Actinomycetes</taxon>
        <taxon>Kitasatosporales</taxon>
        <taxon>Streptomycetaceae</taxon>
        <taxon>Streptomyces</taxon>
    </lineage>
</organism>
<comment type="caution">
    <text evidence="1">The sequence shown here is derived from an EMBL/GenBank/DDBJ whole genome shotgun (WGS) entry which is preliminary data.</text>
</comment>
<proteinExistence type="predicted"/>
<dbReference type="Proteomes" id="UP001237105">
    <property type="component" value="Unassembled WGS sequence"/>
</dbReference>
<reference evidence="1 2" key="1">
    <citation type="submission" date="2023-05" db="EMBL/GenBank/DDBJ databases">
        <title>Draft genome sequence of Streptomyces sp. B-S-A12 isolated from a cave soil in Thailand.</title>
        <authorList>
            <person name="Chamroensaksri N."/>
            <person name="Muangham S."/>
        </authorList>
    </citation>
    <scope>NUCLEOTIDE SEQUENCE [LARGE SCALE GENOMIC DNA]</scope>
    <source>
        <strain evidence="1 2">B-S-A12</strain>
    </source>
</reference>
<keyword evidence="2" id="KW-1185">Reference proteome</keyword>
<protein>
    <submittedName>
        <fullName evidence="1">Uncharacterized protein</fullName>
    </submittedName>
</protein>
<sequence length="67" mass="6953">MQCEIEQSLLRGGVAGQYVVEGEGLSVGAGGEGEQGLLDERVVSRVPVQVRNENSLVGVGKLSEPDA</sequence>
<gene>
    <name evidence="1" type="ORF">QIT00_31855</name>
</gene>
<evidence type="ECO:0000313" key="1">
    <source>
        <dbReference type="EMBL" id="MDI3423086.1"/>
    </source>
</evidence>